<accession>A0A2S8SRM0</accession>
<dbReference type="AlphaFoldDB" id="A0A2S8SRM0"/>
<organism evidence="1 2">
    <name type="scientific">Abditibacterium utsteinense</name>
    <dbReference type="NCBI Taxonomy" id="1960156"/>
    <lineage>
        <taxon>Bacteria</taxon>
        <taxon>Pseudomonadati</taxon>
        <taxon>Abditibacteriota</taxon>
        <taxon>Abditibacteriia</taxon>
        <taxon>Abditibacteriales</taxon>
        <taxon>Abditibacteriaceae</taxon>
        <taxon>Abditibacterium</taxon>
    </lineage>
</organism>
<evidence type="ECO:0000313" key="1">
    <source>
        <dbReference type="EMBL" id="PQV63454.1"/>
    </source>
</evidence>
<protein>
    <submittedName>
        <fullName evidence="1">Uncharacterized protein</fullName>
    </submittedName>
</protein>
<dbReference type="InParanoid" id="A0A2S8SRM0"/>
<dbReference type="EMBL" id="NIGF01000011">
    <property type="protein sequence ID" value="PQV63454.1"/>
    <property type="molecule type" value="Genomic_DNA"/>
</dbReference>
<dbReference type="Proteomes" id="UP000237684">
    <property type="component" value="Unassembled WGS sequence"/>
</dbReference>
<comment type="caution">
    <text evidence="1">The sequence shown here is derived from an EMBL/GenBank/DDBJ whole genome shotgun (WGS) entry which is preliminary data.</text>
</comment>
<evidence type="ECO:0000313" key="2">
    <source>
        <dbReference type="Proteomes" id="UP000237684"/>
    </source>
</evidence>
<keyword evidence="2" id="KW-1185">Reference proteome</keyword>
<gene>
    <name evidence="1" type="ORF">B1R32_11115</name>
</gene>
<reference evidence="1 2" key="1">
    <citation type="journal article" date="2018" name="Syst. Appl. Microbiol.">
        <title>Abditibacterium utsteinense sp. nov., the first cultivated member of candidate phylum FBP, isolated from ice-free Antarctic soil samples.</title>
        <authorList>
            <person name="Tahon G."/>
            <person name="Tytgat B."/>
            <person name="Lebbe L."/>
            <person name="Carlier A."/>
            <person name="Willems A."/>
        </authorList>
    </citation>
    <scope>NUCLEOTIDE SEQUENCE [LARGE SCALE GENOMIC DNA]</scope>
    <source>
        <strain evidence="1 2">LMG 29911</strain>
    </source>
</reference>
<sequence length="55" mass="6370">MESEGTFLRQPGGFARVLIDINLKAEMPTVVVELKARLWEYQSPHRRHFPTSKMA</sequence>
<name>A0A2S8SRM0_9BACT</name>
<proteinExistence type="predicted"/>